<dbReference type="Pfam" id="PF13385">
    <property type="entry name" value="Laminin_G_3"/>
    <property type="match status" value="1"/>
</dbReference>
<dbReference type="Gene3D" id="2.60.120.200">
    <property type="match status" value="1"/>
</dbReference>
<accession>A0A8H4WVP1</accession>
<feature type="chain" id="PRO_5034395865" description="GH16 domain-containing protein" evidence="1">
    <location>
        <begin position="21"/>
        <end position="230"/>
    </location>
</feature>
<comment type="caution">
    <text evidence="2">The sequence shown here is derived from an EMBL/GenBank/DDBJ whole genome shotgun (WGS) entry which is preliminary data.</text>
</comment>
<name>A0A8H4WVP1_9HYPO</name>
<keyword evidence="1" id="KW-0732">Signal</keyword>
<gene>
    <name evidence="2" type="ORF">FSARC_12887</name>
</gene>
<reference evidence="2" key="1">
    <citation type="journal article" date="2020" name="BMC Genomics">
        <title>Correction to: Identification and distribution of gene clusters required for synthesis of sphingolipid metabolism inhibitors in diverse species of the filamentous fungus Fusarium.</title>
        <authorList>
            <person name="Kim H.S."/>
            <person name="Lohmar J.M."/>
            <person name="Busman M."/>
            <person name="Brown D.W."/>
            <person name="Naumann T.A."/>
            <person name="Divon H.H."/>
            <person name="Lysoe E."/>
            <person name="Uhlig S."/>
            <person name="Proctor R.H."/>
        </authorList>
    </citation>
    <scope>NUCLEOTIDE SEQUENCE</scope>
    <source>
        <strain evidence="2">NRRL 20472</strain>
    </source>
</reference>
<sequence>MYFNTQTILSAALLMAGVSAQPTDSGHAHVERAVFRDDFTTFDNKVWSCEHTCPVIEGEKARFRLRSGIAPNNEGSWSKARYTPKRFTSGRFTVSFSLTAKPDEPVWWGVALWDDTGANGFNEINFGYTTDGKQLGKTELLFESAKEGNDISIPVDTGVDLYDETWHEATLEYDANHVAFFFDGKLLKEVTDKQYIPTAPMDFLLGPRLVRGEPMAKGFTQSIDWVEIEG</sequence>
<dbReference type="EMBL" id="JABEXW010000913">
    <property type="protein sequence ID" value="KAF4951556.1"/>
    <property type="molecule type" value="Genomic_DNA"/>
</dbReference>
<organism evidence="2 3">
    <name type="scientific">Fusarium sarcochroum</name>
    <dbReference type="NCBI Taxonomy" id="1208366"/>
    <lineage>
        <taxon>Eukaryota</taxon>
        <taxon>Fungi</taxon>
        <taxon>Dikarya</taxon>
        <taxon>Ascomycota</taxon>
        <taxon>Pezizomycotina</taxon>
        <taxon>Sordariomycetes</taxon>
        <taxon>Hypocreomycetidae</taxon>
        <taxon>Hypocreales</taxon>
        <taxon>Nectriaceae</taxon>
        <taxon>Fusarium</taxon>
        <taxon>Fusarium lateritium species complex</taxon>
    </lineage>
</organism>
<dbReference type="Proteomes" id="UP000622797">
    <property type="component" value="Unassembled WGS sequence"/>
</dbReference>
<dbReference type="OrthoDB" id="5047739at2759"/>
<protein>
    <recommendedName>
        <fullName evidence="4">GH16 domain-containing protein</fullName>
    </recommendedName>
</protein>
<evidence type="ECO:0000313" key="3">
    <source>
        <dbReference type="Proteomes" id="UP000622797"/>
    </source>
</evidence>
<feature type="signal peptide" evidence="1">
    <location>
        <begin position="1"/>
        <end position="20"/>
    </location>
</feature>
<keyword evidence="3" id="KW-1185">Reference proteome</keyword>
<dbReference type="InterPro" id="IPR013320">
    <property type="entry name" value="ConA-like_dom_sf"/>
</dbReference>
<evidence type="ECO:0008006" key="4">
    <source>
        <dbReference type="Google" id="ProtNLM"/>
    </source>
</evidence>
<dbReference type="AlphaFoldDB" id="A0A8H4WVP1"/>
<reference evidence="2" key="2">
    <citation type="submission" date="2020-05" db="EMBL/GenBank/DDBJ databases">
        <authorList>
            <person name="Kim H.-S."/>
            <person name="Proctor R.H."/>
            <person name="Brown D.W."/>
        </authorList>
    </citation>
    <scope>NUCLEOTIDE SEQUENCE</scope>
    <source>
        <strain evidence="2">NRRL 20472</strain>
    </source>
</reference>
<dbReference type="SUPFAM" id="SSF49899">
    <property type="entry name" value="Concanavalin A-like lectins/glucanases"/>
    <property type="match status" value="1"/>
</dbReference>
<evidence type="ECO:0000313" key="2">
    <source>
        <dbReference type="EMBL" id="KAF4951556.1"/>
    </source>
</evidence>
<evidence type="ECO:0000256" key="1">
    <source>
        <dbReference type="SAM" id="SignalP"/>
    </source>
</evidence>
<proteinExistence type="predicted"/>